<proteinExistence type="predicted"/>
<dbReference type="OrthoDB" id="794403at2"/>
<gene>
    <name evidence="1" type="ORF">EWE74_07900</name>
</gene>
<comment type="caution">
    <text evidence="1">The sequence shown here is derived from an EMBL/GenBank/DDBJ whole genome shotgun (WGS) entry which is preliminary data.</text>
</comment>
<sequence length="157" mass="17483">MKYLIIFAIALASCTGSGNSNNEEPKHIDRDTINATVGNRPEQKSYCFIRTEGVDQQDTTTVKLIINANKVEGEMNWIPKEKDSRKGVLVGSIAGDEIMAIWRYMQEGMNDSMAVAFKFAPDQLAQKPLKMNTNTGVQETDEHADYTLLYTPVGCDD</sequence>
<dbReference type="EMBL" id="SGIT01000001">
    <property type="protein sequence ID" value="RZF62700.1"/>
    <property type="molecule type" value="Genomic_DNA"/>
</dbReference>
<protein>
    <submittedName>
        <fullName evidence="1">Uncharacterized protein</fullName>
    </submittedName>
</protein>
<evidence type="ECO:0000313" key="2">
    <source>
        <dbReference type="Proteomes" id="UP000292855"/>
    </source>
</evidence>
<dbReference type="AlphaFoldDB" id="A0A4Q6XR39"/>
<evidence type="ECO:0000313" key="1">
    <source>
        <dbReference type="EMBL" id="RZF62700.1"/>
    </source>
</evidence>
<dbReference type="RefSeq" id="WP_130140925.1">
    <property type="nucleotide sequence ID" value="NZ_SGIT01000001.1"/>
</dbReference>
<reference evidence="1 2" key="1">
    <citation type="submission" date="2019-02" db="EMBL/GenBank/DDBJ databases">
        <authorList>
            <person name="Li Y."/>
        </authorList>
    </citation>
    <scope>NUCLEOTIDE SEQUENCE [LARGE SCALE GENOMIC DNA]</scope>
    <source>
        <strain evidence="1 2">30C10-4-7</strain>
    </source>
</reference>
<name>A0A4Q6XR39_9SPHI</name>
<dbReference type="Proteomes" id="UP000292855">
    <property type="component" value="Unassembled WGS sequence"/>
</dbReference>
<keyword evidence="2" id="KW-1185">Reference proteome</keyword>
<organism evidence="1 2">
    <name type="scientific">Sphingobacterium corticibacterium</name>
    <dbReference type="NCBI Taxonomy" id="2484746"/>
    <lineage>
        <taxon>Bacteria</taxon>
        <taxon>Pseudomonadati</taxon>
        <taxon>Bacteroidota</taxon>
        <taxon>Sphingobacteriia</taxon>
        <taxon>Sphingobacteriales</taxon>
        <taxon>Sphingobacteriaceae</taxon>
        <taxon>Sphingobacterium</taxon>
    </lineage>
</organism>
<accession>A0A4Q6XR39</accession>